<dbReference type="PANTHER" id="PTHR30477:SF0">
    <property type="entry name" value="METAL TRANSPORT SYSTEM MEMBRANE PROTEIN TM_0125-RELATED"/>
    <property type="match status" value="1"/>
</dbReference>
<organism evidence="9">
    <name type="scientific">uncultured bacterium contig00091</name>
    <dbReference type="NCBI Taxonomy" id="1181562"/>
    <lineage>
        <taxon>Bacteria</taxon>
        <taxon>environmental samples</taxon>
    </lineage>
</organism>
<comment type="subcellular location">
    <subcellularLocation>
        <location evidence="6">Cell membrane</location>
        <topology evidence="6">Multi-pass membrane protein</topology>
    </subcellularLocation>
    <subcellularLocation>
        <location evidence="1">Membrane</location>
        <topology evidence="1">Multi-pass membrane protein</topology>
    </subcellularLocation>
</comment>
<evidence type="ECO:0000256" key="6">
    <source>
        <dbReference type="RuleBase" id="RU003943"/>
    </source>
</evidence>
<sequence length="280" mass="31131">MLLFILFYNKLFAITFDETFAKTGGVKAGVYNMIIALLTALTIVLGMRLMGALLISSLIIFPALSSMRLFKKFKSVTICSAVISIVCFFIGVVISYLKATPTGASVVFVNIIVFALFWGFDVLRRSPLAKRFAAAVAAAAVVLVVLSVPVSCKDSGDIIQIRERYFTEQVNNVYLNPDEFMGKTIKLEGIFKMEVNEYWPDPYYLVYRNGPGCCGVDGVVGFEVSWDNNSKRQYPKDNSWVEAVGIVSKYGEDEGFQFLYLDLRSLTVKDKRGEENVGGL</sequence>
<evidence type="ECO:0000256" key="3">
    <source>
        <dbReference type="ARBA" id="ARBA00022692"/>
    </source>
</evidence>
<dbReference type="AlphaFoldDB" id="A0A806JZQ4"/>
<dbReference type="SUPFAM" id="SSF81345">
    <property type="entry name" value="ABC transporter involved in vitamin B12 uptake, BtuC"/>
    <property type="match status" value="1"/>
</dbReference>
<dbReference type="GO" id="GO:0055085">
    <property type="term" value="P:transmembrane transport"/>
    <property type="evidence" value="ECO:0007669"/>
    <property type="project" value="InterPro"/>
</dbReference>
<name>A0A806JZQ4_9BACT</name>
<dbReference type="Pfam" id="PF21537">
    <property type="entry name" value="DUF1980_C"/>
    <property type="match status" value="1"/>
</dbReference>
<evidence type="ECO:0000256" key="4">
    <source>
        <dbReference type="ARBA" id="ARBA00022989"/>
    </source>
</evidence>
<protein>
    <submittedName>
        <fullName evidence="9">ABC-type transporter, integral membrane subunit</fullName>
    </submittedName>
</protein>
<evidence type="ECO:0000256" key="5">
    <source>
        <dbReference type="ARBA" id="ARBA00023136"/>
    </source>
</evidence>
<feature type="transmembrane region" description="Helical" evidence="7">
    <location>
        <begin position="34"/>
        <end position="64"/>
    </location>
</feature>
<dbReference type="Pfam" id="PF00950">
    <property type="entry name" value="ABC-3"/>
    <property type="match status" value="1"/>
</dbReference>
<dbReference type="InterPro" id="IPR048447">
    <property type="entry name" value="DUF1980_C"/>
</dbReference>
<keyword evidence="5 7" id="KW-0472">Membrane</keyword>
<evidence type="ECO:0000313" key="9">
    <source>
        <dbReference type="EMBL" id="AGS52762.1"/>
    </source>
</evidence>
<feature type="domain" description="DUF1980" evidence="8">
    <location>
        <begin position="157"/>
        <end position="252"/>
    </location>
</feature>
<feature type="transmembrane region" description="Helical" evidence="7">
    <location>
        <begin position="103"/>
        <end position="120"/>
    </location>
</feature>
<keyword evidence="3 6" id="KW-0812">Transmembrane</keyword>
<evidence type="ECO:0000256" key="7">
    <source>
        <dbReference type="SAM" id="Phobius"/>
    </source>
</evidence>
<dbReference type="GO" id="GO:0010043">
    <property type="term" value="P:response to zinc ion"/>
    <property type="evidence" value="ECO:0007669"/>
    <property type="project" value="TreeGrafter"/>
</dbReference>
<feature type="transmembrane region" description="Helical" evidence="7">
    <location>
        <begin position="132"/>
        <end position="150"/>
    </location>
</feature>
<reference evidence="9" key="1">
    <citation type="submission" date="2012-03" db="EMBL/GenBank/DDBJ databases">
        <title>Functional metagenomics reveals considerable lignocellulase gene clusters in the gut microbiome of a wood-feeding higher termite.</title>
        <authorList>
            <person name="Liu N."/>
        </authorList>
    </citation>
    <scope>NUCLEOTIDE SEQUENCE</scope>
</reference>
<accession>A0A806JZQ4</accession>
<evidence type="ECO:0000259" key="8">
    <source>
        <dbReference type="Pfam" id="PF21537"/>
    </source>
</evidence>
<dbReference type="PANTHER" id="PTHR30477">
    <property type="entry name" value="ABC-TRANSPORTER METAL-BINDING PROTEIN"/>
    <property type="match status" value="1"/>
</dbReference>
<proteinExistence type="inferred from homology"/>
<dbReference type="GO" id="GO:0043190">
    <property type="term" value="C:ATP-binding cassette (ABC) transporter complex"/>
    <property type="evidence" value="ECO:0007669"/>
    <property type="project" value="InterPro"/>
</dbReference>
<comment type="similarity">
    <text evidence="2 6">Belongs to the ABC-3 integral membrane protein family.</text>
</comment>
<dbReference type="InterPro" id="IPR001626">
    <property type="entry name" value="ABC_TroCD"/>
</dbReference>
<evidence type="ECO:0000256" key="2">
    <source>
        <dbReference type="ARBA" id="ARBA00008034"/>
    </source>
</evidence>
<evidence type="ECO:0000256" key="1">
    <source>
        <dbReference type="ARBA" id="ARBA00004141"/>
    </source>
</evidence>
<keyword evidence="6" id="KW-0813">Transport</keyword>
<keyword evidence="4 7" id="KW-1133">Transmembrane helix</keyword>
<dbReference type="InterPro" id="IPR037294">
    <property type="entry name" value="ABC_BtuC-like"/>
</dbReference>
<dbReference type="Gene3D" id="1.10.3470.10">
    <property type="entry name" value="ABC transporter involved in vitamin B12 uptake, BtuC"/>
    <property type="match status" value="1"/>
</dbReference>
<feature type="transmembrane region" description="Helical" evidence="7">
    <location>
        <begin position="76"/>
        <end position="97"/>
    </location>
</feature>
<dbReference type="EMBL" id="JQ844207">
    <property type="protein sequence ID" value="AGS52762.1"/>
    <property type="molecule type" value="Genomic_DNA"/>
</dbReference>